<evidence type="ECO:0000313" key="2">
    <source>
        <dbReference type="Proteomes" id="UP000199011"/>
    </source>
</evidence>
<accession>A0A1I4Y8X3</accession>
<dbReference type="EMBL" id="FOVO01000001">
    <property type="protein sequence ID" value="SFN34049.1"/>
    <property type="molecule type" value="Genomic_DNA"/>
</dbReference>
<reference evidence="2" key="1">
    <citation type="submission" date="2016-10" db="EMBL/GenBank/DDBJ databases">
        <authorList>
            <person name="Varghese N."/>
            <person name="Submissions S."/>
        </authorList>
    </citation>
    <scope>NUCLEOTIDE SEQUENCE [LARGE SCALE GENOMIC DNA]</scope>
    <source>
        <strain evidence="2">DSM 16522</strain>
    </source>
</reference>
<dbReference type="Proteomes" id="UP000199011">
    <property type="component" value="Unassembled WGS sequence"/>
</dbReference>
<organism evidence="1 2">
    <name type="scientific">Xenorhabdus japonica</name>
    <dbReference type="NCBI Taxonomy" id="53341"/>
    <lineage>
        <taxon>Bacteria</taxon>
        <taxon>Pseudomonadati</taxon>
        <taxon>Pseudomonadota</taxon>
        <taxon>Gammaproteobacteria</taxon>
        <taxon>Enterobacterales</taxon>
        <taxon>Morganellaceae</taxon>
        <taxon>Xenorhabdus</taxon>
    </lineage>
</organism>
<dbReference type="AlphaFoldDB" id="A0A1I4Y8X3"/>
<sequence>MYRNYFGTWAYLIVLGVGAKSSDPPSTSSSEYGGATFKGLFGWTYSPKGE</sequence>
<evidence type="ECO:0000313" key="1">
    <source>
        <dbReference type="EMBL" id="SFN34049.1"/>
    </source>
</evidence>
<proteinExistence type="predicted"/>
<name>A0A1I4Y8X3_9GAMM</name>
<protein>
    <submittedName>
        <fullName evidence="1">Uncharacterized protein</fullName>
    </submittedName>
</protein>
<keyword evidence="2" id="KW-1185">Reference proteome</keyword>
<gene>
    <name evidence="1" type="ORF">SAMN05421579_10154</name>
</gene>